<protein>
    <submittedName>
        <fullName evidence="1">Uncharacterized protein</fullName>
    </submittedName>
</protein>
<evidence type="ECO:0000313" key="1">
    <source>
        <dbReference type="EMBL" id="KIY97711.1"/>
    </source>
</evidence>
<dbReference type="KEGG" id="mng:MNEG_10250"/>
<dbReference type="GeneID" id="25727394"/>
<dbReference type="Proteomes" id="UP000054498">
    <property type="component" value="Unassembled WGS sequence"/>
</dbReference>
<proteinExistence type="predicted"/>
<dbReference type="OrthoDB" id="10421929at2759"/>
<reference evidence="1 2" key="1">
    <citation type="journal article" date="2013" name="BMC Genomics">
        <title>Reconstruction of the lipid metabolism for the microalga Monoraphidium neglectum from its genome sequence reveals characteristics suitable for biofuel production.</title>
        <authorList>
            <person name="Bogen C."/>
            <person name="Al-Dilaimi A."/>
            <person name="Albersmeier A."/>
            <person name="Wichmann J."/>
            <person name="Grundmann M."/>
            <person name="Rupp O."/>
            <person name="Lauersen K.J."/>
            <person name="Blifernez-Klassen O."/>
            <person name="Kalinowski J."/>
            <person name="Goesmann A."/>
            <person name="Mussgnug J.H."/>
            <person name="Kruse O."/>
        </authorList>
    </citation>
    <scope>NUCLEOTIDE SEQUENCE [LARGE SCALE GENOMIC DNA]</scope>
    <source>
        <strain evidence="1 2">SAG 48.87</strain>
    </source>
</reference>
<evidence type="ECO:0000313" key="2">
    <source>
        <dbReference type="Proteomes" id="UP000054498"/>
    </source>
</evidence>
<dbReference type="RefSeq" id="XP_013896731.1">
    <property type="nucleotide sequence ID" value="XM_014041277.1"/>
</dbReference>
<name>A0A0D2M9R7_9CHLO</name>
<organism evidence="1 2">
    <name type="scientific">Monoraphidium neglectum</name>
    <dbReference type="NCBI Taxonomy" id="145388"/>
    <lineage>
        <taxon>Eukaryota</taxon>
        <taxon>Viridiplantae</taxon>
        <taxon>Chlorophyta</taxon>
        <taxon>core chlorophytes</taxon>
        <taxon>Chlorophyceae</taxon>
        <taxon>CS clade</taxon>
        <taxon>Sphaeropleales</taxon>
        <taxon>Selenastraceae</taxon>
        <taxon>Monoraphidium</taxon>
    </lineage>
</organism>
<accession>A0A0D2M9R7</accession>
<dbReference type="EMBL" id="KK102459">
    <property type="protein sequence ID" value="KIY97711.1"/>
    <property type="molecule type" value="Genomic_DNA"/>
</dbReference>
<keyword evidence="2" id="KW-1185">Reference proteome</keyword>
<gene>
    <name evidence="1" type="ORF">MNEG_10250</name>
</gene>
<dbReference type="AlphaFoldDB" id="A0A0D2M9R7"/>
<sequence length="112" mass="11976">MGEFVLTGLSRPDGNRVNHEAGVCLPQFTINVTSNCQLTLRPKYSLSSYISLLQAGRDGTGQPNIPLASDSAALVADAINNRAGYYYLNPIHCPQSYGMKIKGSRLLSSGAT</sequence>